<sequence>MAAEVLECRRGGGDGISAAARVPLVQRQGAAGWSGHGDGEEARMDAVAMRQCLSEAEGGTRAS</sequence>
<gene>
    <name evidence="1" type="ORF">E2562_022723</name>
</gene>
<dbReference type="EMBL" id="SPHZ02000005">
    <property type="protein sequence ID" value="KAF0918156.1"/>
    <property type="molecule type" value="Genomic_DNA"/>
</dbReference>
<evidence type="ECO:0008006" key="3">
    <source>
        <dbReference type="Google" id="ProtNLM"/>
    </source>
</evidence>
<proteinExistence type="predicted"/>
<comment type="caution">
    <text evidence="1">The sequence shown here is derived from an EMBL/GenBank/DDBJ whole genome shotgun (WGS) entry which is preliminary data.</text>
</comment>
<reference evidence="1 2" key="1">
    <citation type="submission" date="2019-11" db="EMBL/GenBank/DDBJ databases">
        <title>Whole genome sequence of Oryza granulata.</title>
        <authorList>
            <person name="Li W."/>
        </authorList>
    </citation>
    <scope>NUCLEOTIDE SEQUENCE [LARGE SCALE GENOMIC DNA]</scope>
    <source>
        <strain evidence="2">cv. Menghai</strain>
        <tissue evidence="1">Leaf</tissue>
    </source>
</reference>
<accession>A0A6G1E0P8</accession>
<evidence type="ECO:0000313" key="2">
    <source>
        <dbReference type="Proteomes" id="UP000479710"/>
    </source>
</evidence>
<keyword evidence="2" id="KW-1185">Reference proteome</keyword>
<dbReference type="AlphaFoldDB" id="A0A6G1E0P8"/>
<protein>
    <recommendedName>
        <fullName evidence="3">DUF834 domain-containing protein</fullName>
    </recommendedName>
</protein>
<evidence type="ECO:0000313" key="1">
    <source>
        <dbReference type="EMBL" id="KAF0918156.1"/>
    </source>
</evidence>
<dbReference type="Proteomes" id="UP000479710">
    <property type="component" value="Unassembled WGS sequence"/>
</dbReference>
<organism evidence="1 2">
    <name type="scientific">Oryza meyeriana var. granulata</name>
    <dbReference type="NCBI Taxonomy" id="110450"/>
    <lineage>
        <taxon>Eukaryota</taxon>
        <taxon>Viridiplantae</taxon>
        <taxon>Streptophyta</taxon>
        <taxon>Embryophyta</taxon>
        <taxon>Tracheophyta</taxon>
        <taxon>Spermatophyta</taxon>
        <taxon>Magnoliopsida</taxon>
        <taxon>Liliopsida</taxon>
        <taxon>Poales</taxon>
        <taxon>Poaceae</taxon>
        <taxon>BOP clade</taxon>
        <taxon>Oryzoideae</taxon>
        <taxon>Oryzeae</taxon>
        <taxon>Oryzinae</taxon>
        <taxon>Oryza</taxon>
        <taxon>Oryza meyeriana</taxon>
    </lineage>
</organism>
<name>A0A6G1E0P8_9ORYZ</name>